<protein>
    <recommendedName>
        <fullName evidence="5">HTH lacI-type domain-containing protein</fullName>
    </recommendedName>
</protein>
<dbReference type="Proteomes" id="UP000321306">
    <property type="component" value="Unassembled WGS sequence"/>
</dbReference>
<dbReference type="Gene3D" id="3.40.50.2300">
    <property type="match status" value="2"/>
</dbReference>
<evidence type="ECO:0000313" key="7">
    <source>
        <dbReference type="Proteomes" id="UP000321306"/>
    </source>
</evidence>
<dbReference type="SUPFAM" id="SSF53822">
    <property type="entry name" value="Periplasmic binding protein-like I"/>
    <property type="match status" value="1"/>
</dbReference>
<gene>
    <name evidence="6" type="ORF">DC3_47230</name>
</gene>
<evidence type="ECO:0000256" key="1">
    <source>
        <dbReference type="ARBA" id="ARBA00022491"/>
    </source>
</evidence>
<dbReference type="CDD" id="cd01392">
    <property type="entry name" value="HTH_LacI"/>
    <property type="match status" value="1"/>
</dbReference>
<dbReference type="EMBL" id="BJXB01000028">
    <property type="protein sequence ID" value="GEM49088.1"/>
    <property type="molecule type" value="Genomic_DNA"/>
</dbReference>
<sequence>MATIEDVAKEAGVSPSTVSRALSRPDMVSQDTRDRILAIAHQLGYQAIQQARQVKQQAATPIALLVTDLENPFYATLAKGVQAVADQHGCNVLLYDTEEDELKEERFLKLALQQKIQGLLIVPTRGTLTHLREMGDLPVVELDCASGFSGVGQVQAENVRGTVLAIDHLISLGHRRIAFIGGPPEMSSTTERLEGYQQALALAGLPRDPRWVTYGYGLESGANEVTRKLMSLPKDARPTAVFVGNSDMMIGTLSALQDLKLKVPGDVSLVGFDDPPWAKVMNPPLTVVAQSPYEMGRVACGILMQNLQREFVLPPLNIRLPTQLIVRGSTDRAR</sequence>
<keyword evidence="2" id="KW-0805">Transcription regulation</keyword>
<dbReference type="OrthoDB" id="9789891at2"/>
<dbReference type="AlphaFoldDB" id="A0A511N9B9"/>
<dbReference type="GO" id="GO:0003700">
    <property type="term" value="F:DNA-binding transcription factor activity"/>
    <property type="evidence" value="ECO:0007669"/>
    <property type="project" value="TreeGrafter"/>
</dbReference>
<dbReference type="InterPro" id="IPR000843">
    <property type="entry name" value="HTH_LacI"/>
</dbReference>
<dbReference type="InterPro" id="IPR046335">
    <property type="entry name" value="LacI/GalR-like_sensor"/>
</dbReference>
<keyword evidence="7" id="KW-1185">Reference proteome</keyword>
<evidence type="ECO:0000256" key="3">
    <source>
        <dbReference type="ARBA" id="ARBA00023125"/>
    </source>
</evidence>
<proteinExistence type="predicted"/>
<dbReference type="Pfam" id="PF13377">
    <property type="entry name" value="Peripla_BP_3"/>
    <property type="match status" value="1"/>
</dbReference>
<dbReference type="SMART" id="SM00354">
    <property type="entry name" value="HTH_LACI"/>
    <property type="match status" value="1"/>
</dbReference>
<dbReference type="Gene3D" id="1.10.260.40">
    <property type="entry name" value="lambda repressor-like DNA-binding domains"/>
    <property type="match status" value="1"/>
</dbReference>
<dbReference type="RefSeq" id="WP_146888994.1">
    <property type="nucleotide sequence ID" value="NZ_BJXB01000028.1"/>
</dbReference>
<dbReference type="SUPFAM" id="SSF47413">
    <property type="entry name" value="lambda repressor-like DNA-binding domains"/>
    <property type="match status" value="1"/>
</dbReference>
<keyword evidence="1" id="KW-0678">Repressor</keyword>
<keyword evidence="3" id="KW-0238">DNA-binding</keyword>
<dbReference type="PROSITE" id="PS00356">
    <property type="entry name" value="HTH_LACI_1"/>
    <property type="match status" value="1"/>
</dbReference>
<dbReference type="CDD" id="cd06267">
    <property type="entry name" value="PBP1_LacI_sugar_binding-like"/>
    <property type="match status" value="1"/>
</dbReference>
<dbReference type="PROSITE" id="PS50932">
    <property type="entry name" value="HTH_LACI_2"/>
    <property type="match status" value="1"/>
</dbReference>
<reference evidence="6 7" key="1">
    <citation type="submission" date="2019-07" db="EMBL/GenBank/DDBJ databases">
        <title>Whole genome shotgun sequence of Deinococcus cellulosilyticus NBRC 106333.</title>
        <authorList>
            <person name="Hosoyama A."/>
            <person name="Uohara A."/>
            <person name="Ohji S."/>
            <person name="Ichikawa N."/>
        </authorList>
    </citation>
    <scope>NUCLEOTIDE SEQUENCE [LARGE SCALE GENOMIC DNA]</scope>
    <source>
        <strain evidence="6 7">NBRC 106333</strain>
    </source>
</reference>
<accession>A0A511N9B9</accession>
<evidence type="ECO:0000256" key="4">
    <source>
        <dbReference type="ARBA" id="ARBA00023163"/>
    </source>
</evidence>
<organism evidence="6 7">
    <name type="scientific">Deinococcus cellulosilyticus (strain DSM 18568 / NBRC 106333 / KACC 11606 / 5516J-15)</name>
    <dbReference type="NCBI Taxonomy" id="1223518"/>
    <lineage>
        <taxon>Bacteria</taxon>
        <taxon>Thermotogati</taxon>
        <taxon>Deinococcota</taxon>
        <taxon>Deinococci</taxon>
        <taxon>Deinococcales</taxon>
        <taxon>Deinococcaceae</taxon>
        <taxon>Deinococcus</taxon>
    </lineage>
</organism>
<feature type="domain" description="HTH lacI-type" evidence="5">
    <location>
        <begin position="2"/>
        <end position="56"/>
    </location>
</feature>
<keyword evidence="4" id="KW-0804">Transcription</keyword>
<evidence type="ECO:0000313" key="6">
    <source>
        <dbReference type="EMBL" id="GEM49088.1"/>
    </source>
</evidence>
<dbReference type="InterPro" id="IPR010982">
    <property type="entry name" value="Lambda_DNA-bd_dom_sf"/>
</dbReference>
<dbReference type="GO" id="GO:0000976">
    <property type="term" value="F:transcription cis-regulatory region binding"/>
    <property type="evidence" value="ECO:0007669"/>
    <property type="project" value="TreeGrafter"/>
</dbReference>
<dbReference type="Pfam" id="PF00356">
    <property type="entry name" value="LacI"/>
    <property type="match status" value="1"/>
</dbReference>
<dbReference type="InterPro" id="IPR028082">
    <property type="entry name" value="Peripla_BP_I"/>
</dbReference>
<name>A0A511N9B9_DEIC1</name>
<dbReference type="PANTHER" id="PTHR30146">
    <property type="entry name" value="LACI-RELATED TRANSCRIPTIONAL REPRESSOR"/>
    <property type="match status" value="1"/>
</dbReference>
<evidence type="ECO:0000259" key="5">
    <source>
        <dbReference type="PROSITE" id="PS50932"/>
    </source>
</evidence>
<dbReference type="PANTHER" id="PTHR30146:SF148">
    <property type="entry name" value="HTH-TYPE TRANSCRIPTIONAL REPRESSOR PURR-RELATED"/>
    <property type="match status" value="1"/>
</dbReference>
<dbReference type="PRINTS" id="PR00036">
    <property type="entry name" value="HTHLACI"/>
</dbReference>
<comment type="caution">
    <text evidence="6">The sequence shown here is derived from an EMBL/GenBank/DDBJ whole genome shotgun (WGS) entry which is preliminary data.</text>
</comment>
<evidence type="ECO:0000256" key="2">
    <source>
        <dbReference type="ARBA" id="ARBA00023015"/>
    </source>
</evidence>